<dbReference type="CDD" id="cd11614">
    <property type="entry name" value="SAF_CpaB_FlgA_like"/>
    <property type="match status" value="1"/>
</dbReference>
<proteinExistence type="predicted"/>
<evidence type="ECO:0000256" key="1">
    <source>
        <dbReference type="SAM" id="Phobius"/>
    </source>
</evidence>
<dbReference type="SMART" id="SM00858">
    <property type="entry name" value="SAF"/>
    <property type="match status" value="1"/>
</dbReference>
<reference evidence="3" key="1">
    <citation type="submission" date="2020-05" db="EMBL/GenBank/DDBJ databases">
        <authorList>
            <person name="Chiriac C."/>
            <person name="Salcher M."/>
            <person name="Ghai R."/>
            <person name="Kavagutti S V."/>
        </authorList>
    </citation>
    <scope>NUCLEOTIDE SEQUENCE</scope>
</reference>
<evidence type="ECO:0000259" key="2">
    <source>
        <dbReference type="SMART" id="SM00858"/>
    </source>
</evidence>
<gene>
    <name evidence="3" type="ORF">UFOPK1392_01321</name>
</gene>
<sequence>MRISRTYDRDRLLGSTQRRTLVRFLIIASAVVAAVVTIGSINAARSLRDTYGHRVEVWVARSDLPVGHVLTNDDIDRRELPAALIPAGLAPDPATRTVIEPIVTGEPILDRRLSGSTVAGIDALIGSGSRAITIERDPTTPPVEPGDRVDLYAPAVRGGVVRVARRARVLAVDDRAITVAITENETPAATGASLEKILSVVLIGSG</sequence>
<organism evidence="3">
    <name type="scientific">freshwater metagenome</name>
    <dbReference type="NCBI Taxonomy" id="449393"/>
    <lineage>
        <taxon>unclassified sequences</taxon>
        <taxon>metagenomes</taxon>
        <taxon>ecological metagenomes</taxon>
    </lineage>
</organism>
<dbReference type="EMBL" id="CAEMXZ010000054">
    <property type="protein sequence ID" value="CAB4323565.1"/>
    <property type="molecule type" value="Genomic_DNA"/>
</dbReference>
<protein>
    <submittedName>
        <fullName evidence="3">Unannotated protein</fullName>
    </submittedName>
</protein>
<feature type="transmembrane region" description="Helical" evidence="1">
    <location>
        <begin position="21"/>
        <end position="41"/>
    </location>
</feature>
<feature type="domain" description="SAF" evidence="2">
    <location>
        <begin position="55"/>
        <end position="114"/>
    </location>
</feature>
<dbReference type="Pfam" id="PF08666">
    <property type="entry name" value="SAF"/>
    <property type="match status" value="1"/>
</dbReference>
<keyword evidence="1" id="KW-1133">Transmembrane helix</keyword>
<keyword evidence="1" id="KW-0812">Transmembrane</keyword>
<keyword evidence="1" id="KW-0472">Membrane</keyword>
<name>A0A6J5YDR7_9ZZZZ</name>
<accession>A0A6J5YDR7</accession>
<evidence type="ECO:0000313" key="3">
    <source>
        <dbReference type="EMBL" id="CAB4323565.1"/>
    </source>
</evidence>
<dbReference type="AlphaFoldDB" id="A0A6J5YDR7"/>
<dbReference type="InterPro" id="IPR013974">
    <property type="entry name" value="SAF"/>
</dbReference>